<feature type="domain" description="Serpin" evidence="3">
    <location>
        <begin position="7"/>
        <end position="409"/>
    </location>
</feature>
<comment type="caution">
    <text evidence="4">The sequence shown here is derived from an EMBL/GenBank/DDBJ whole genome shotgun (WGS) entry which is preliminary data.</text>
</comment>
<dbReference type="GO" id="GO:0005615">
    <property type="term" value="C:extracellular space"/>
    <property type="evidence" value="ECO:0007669"/>
    <property type="project" value="InterPro"/>
</dbReference>
<dbReference type="CDD" id="cd02043">
    <property type="entry name" value="serpinP_plants"/>
    <property type="match status" value="1"/>
</dbReference>
<dbReference type="PROSITE" id="PS00284">
    <property type="entry name" value="SERPIN"/>
    <property type="match status" value="1"/>
</dbReference>
<evidence type="ECO:0000256" key="1">
    <source>
        <dbReference type="ARBA" id="ARBA00009500"/>
    </source>
</evidence>
<dbReference type="InterPro" id="IPR042178">
    <property type="entry name" value="Serpin_sf_1"/>
</dbReference>
<dbReference type="Gene3D" id="2.30.39.10">
    <property type="entry name" value="Alpha-1-antitrypsin, domain 1"/>
    <property type="match status" value="1"/>
</dbReference>
<evidence type="ECO:0000313" key="5">
    <source>
        <dbReference type="Proteomes" id="UP001172457"/>
    </source>
</evidence>
<dbReference type="PANTHER" id="PTHR11461">
    <property type="entry name" value="SERINE PROTEASE INHIBITOR, SERPIN"/>
    <property type="match status" value="1"/>
</dbReference>
<dbReference type="SUPFAM" id="SSF56574">
    <property type="entry name" value="Serpins"/>
    <property type="match status" value="1"/>
</dbReference>
<dbReference type="SMART" id="SM00093">
    <property type="entry name" value="SERPIN"/>
    <property type="match status" value="1"/>
</dbReference>
<dbReference type="Proteomes" id="UP001172457">
    <property type="component" value="Chromosome 1"/>
</dbReference>
<keyword evidence="5" id="KW-1185">Reference proteome</keyword>
<dbReference type="InterPro" id="IPR023796">
    <property type="entry name" value="Serpin_dom"/>
</dbReference>
<organism evidence="4 5">
    <name type="scientific">Centaurea solstitialis</name>
    <name type="common">yellow star-thistle</name>
    <dbReference type="NCBI Taxonomy" id="347529"/>
    <lineage>
        <taxon>Eukaryota</taxon>
        <taxon>Viridiplantae</taxon>
        <taxon>Streptophyta</taxon>
        <taxon>Embryophyta</taxon>
        <taxon>Tracheophyta</taxon>
        <taxon>Spermatophyta</taxon>
        <taxon>Magnoliopsida</taxon>
        <taxon>eudicotyledons</taxon>
        <taxon>Gunneridae</taxon>
        <taxon>Pentapetalae</taxon>
        <taxon>asterids</taxon>
        <taxon>campanulids</taxon>
        <taxon>Asterales</taxon>
        <taxon>Asteraceae</taxon>
        <taxon>Carduoideae</taxon>
        <taxon>Cardueae</taxon>
        <taxon>Centaureinae</taxon>
        <taxon>Centaurea</taxon>
    </lineage>
</organism>
<dbReference type="InterPro" id="IPR042185">
    <property type="entry name" value="Serpin_sf_2"/>
</dbReference>
<dbReference type="PANTHER" id="PTHR11461:SF211">
    <property type="entry name" value="GH10112P-RELATED"/>
    <property type="match status" value="1"/>
</dbReference>
<gene>
    <name evidence="4" type="ORF">OSB04_002917</name>
</gene>
<dbReference type="InterPro" id="IPR023795">
    <property type="entry name" value="Serpin_CS"/>
</dbReference>
<sequence length="412" mass="45500">MGTQFSIALAKHLLSKSLGTSNVVFSPISIHAVLGVIAVGSKGQTLDQLLSFLKTTTIDDLNALSSQLVSLVFADSSQSGGPRLSYANGLWVDQTLPLKPFFKQIVDRVYNATSNQVDFQTEADKVVEQVNLWAERQTNGVIKHILSVDAITSTTSLIFANAVYFKGAWIKQFDPSETKHYDFHLLNGTKVQTPFMTTKVYDKPFISVYHGFKVLALPYLKGKDEHRSFTMYLYLPDAKDGLPSLIEEMGSRSDFLDKHLRNRVLKARRFLIPKFKISFEFEASKMLKELGVVLPFSAGAEGLSEMVEGGKQGPPWGRAGRAVAQGPTTKGGPKFFKNGPGGKVYVSSIHQKCLVEMNEEGTEAAAISKCENLMCDYDKVDFVADHPFMFVIREDTTGVVLFLGQVTDPCES</sequence>
<evidence type="ECO:0000259" key="3">
    <source>
        <dbReference type="SMART" id="SM00093"/>
    </source>
</evidence>
<accession>A0AA38U4C1</accession>
<dbReference type="EMBL" id="JARYMX010000001">
    <property type="protein sequence ID" value="KAJ9566951.1"/>
    <property type="molecule type" value="Genomic_DNA"/>
</dbReference>
<dbReference type="AlphaFoldDB" id="A0AA38U4C1"/>
<dbReference type="GO" id="GO:0004867">
    <property type="term" value="F:serine-type endopeptidase inhibitor activity"/>
    <property type="evidence" value="ECO:0007669"/>
    <property type="project" value="InterPro"/>
</dbReference>
<proteinExistence type="inferred from homology"/>
<reference evidence="4" key="1">
    <citation type="submission" date="2023-03" db="EMBL/GenBank/DDBJ databases">
        <title>Chromosome-scale reference genome and RAD-based genetic map of yellow starthistle (Centaurea solstitialis) reveal putative structural variation and QTLs associated with invader traits.</title>
        <authorList>
            <person name="Reatini B."/>
            <person name="Cang F.A."/>
            <person name="Jiang Q."/>
            <person name="Mckibben M.T.W."/>
            <person name="Barker M.S."/>
            <person name="Rieseberg L.H."/>
            <person name="Dlugosch K.M."/>
        </authorList>
    </citation>
    <scope>NUCLEOTIDE SEQUENCE</scope>
    <source>
        <strain evidence="4">CAN-66</strain>
        <tissue evidence="4">Leaf</tissue>
    </source>
</reference>
<dbReference type="InterPro" id="IPR000215">
    <property type="entry name" value="Serpin_fam"/>
</dbReference>
<dbReference type="Gene3D" id="3.30.497.10">
    <property type="entry name" value="Antithrombin, subunit I, domain 2"/>
    <property type="match status" value="1"/>
</dbReference>
<name>A0AA38U4C1_9ASTR</name>
<dbReference type="Pfam" id="PF00079">
    <property type="entry name" value="Serpin"/>
    <property type="match status" value="1"/>
</dbReference>
<dbReference type="InterPro" id="IPR036186">
    <property type="entry name" value="Serpin_sf"/>
</dbReference>
<protein>
    <recommendedName>
        <fullName evidence="3">Serpin domain-containing protein</fullName>
    </recommendedName>
</protein>
<evidence type="ECO:0000313" key="4">
    <source>
        <dbReference type="EMBL" id="KAJ9566951.1"/>
    </source>
</evidence>
<comment type="similarity">
    <text evidence="1 2">Belongs to the serpin family.</text>
</comment>
<evidence type="ECO:0000256" key="2">
    <source>
        <dbReference type="RuleBase" id="RU000411"/>
    </source>
</evidence>